<reference evidence="2" key="2">
    <citation type="submission" date="2020-09" db="EMBL/GenBank/DDBJ databases">
        <authorList>
            <person name="Sun Q."/>
            <person name="Zhou Y."/>
        </authorList>
    </citation>
    <scope>NUCLEOTIDE SEQUENCE</scope>
    <source>
        <strain evidence="2">CGMCC 1.3617</strain>
    </source>
</reference>
<dbReference type="EMBL" id="BMKW01000002">
    <property type="protein sequence ID" value="GGJ05145.1"/>
    <property type="molecule type" value="Genomic_DNA"/>
</dbReference>
<evidence type="ECO:0000313" key="2">
    <source>
        <dbReference type="EMBL" id="GGJ05145.1"/>
    </source>
</evidence>
<dbReference type="InterPro" id="IPR029063">
    <property type="entry name" value="SAM-dependent_MTases_sf"/>
</dbReference>
<dbReference type="RefSeq" id="WP_188965821.1">
    <property type="nucleotide sequence ID" value="NZ_BMKW01000002.1"/>
</dbReference>
<feature type="compositionally biased region" description="Low complexity" evidence="1">
    <location>
        <begin position="44"/>
        <end position="62"/>
    </location>
</feature>
<dbReference type="Gene3D" id="3.40.50.150">
    <property type="entry name" value="Vaccinia Virus protein VP39"/>
    <property type="match status" value="1"/>
</dbReference>
<gene>
    <name evidence="2" type="ORF">GCM10011320_10080</name>
</gene>
<dbReference type="Proteomes" id="UP000661507">
    <property type="component" value="Unassembled WGS sequence"/>
</dbReference>
<organism evidence="2 3">
    <name type="scientific">Neoroseomonas lacus</name>
    <dbReference type="NCBI Taxonomy" id="287609"/>
    <lineage>
        <taxon>Bacteria</taxon>
        <taxon>Pseudomonadati</taxon>
        <taxon>Pseudomonadota</taxon>
        <taxon>Alphaproteobacteria</taxon>
        <taxon>Acetobacterales</taxon>
        <taxon>Acetobacteraceae</taxon>
        <taxon>Neoroseomonas</taxon>
    </lineage>
</organism>
<reference evidence="2" key="1">
    <citation type="journal article" date="2014" name="Int. J. Syst. Evol. Microbiol.">
        <title>Complete genome sequence of Corynebacterium casei LMG S-19264T (=DSM 44701T), isolated from a smear-ripened cheese.</title>
        <authorList>
            <consortium name="US DOE Joint Genome Institute (JGI-PGF)"/>
            <person name="Walter F."/>
            <person name="Albersmeier A."/>
            <person name="Kalinowski J."/>
            <person name="Ruckert C."/>
        </authorList>
    </citation>
    <scope>NUCLEOTIDE SEQUENCE</scope>
    <source>
        <strain evidence="2">CGMCC 1.3617</strain>
    </source>
</reference>
<proteinExistence type="predicted"/>
<dbReference type="AlphaFoldDB" id="A0A917K8X5"/>
<evidence type="ECO:0000313" key="3">
    <source>
        <dbReference type="Proteomes" id="UP000661507"/>
    </source>
</evidence>
<dbReference type="SUPFAM" id="SSF53335">
    <property type="entry name" value="S-adenosyl-L-methionine-dependent methyltransferases"/>
    <property type="match status" value="1"/>
</dbReference>
<comment type="caution">
    <text evidence="2">The sequence shown here is derived from an EMBL/GenBank/DDBJ whole genome shotgun (WGS) entry which is preliminary data.</text>
</comment>
<sequence>MATPSRREPLAEVQPWDAQDSLLRRVVASGQRLLRGFQAPALSPAVPSTTVPTTAATPAAEASPHRPAAPFSRTIWTDRLWGEGMAMPGGAEEVLRLAALLPLAPAHTVLLAGLGAQSAGTVISGARGCFVAAHDLIVPGEAAPRRRKPPKRVTAADFSPDAPEFRPAYHQHALLLEPFRHGGAPERLLRATASALRDSGEVVLLDLVAREPITEARWLKLEDRLSPPGETVMTRALEKSGFRVHVVEDAGARHQRSALLGWAALLEALRHESERPTPQAAIALVTEAEAWLLRLRLMQQGRLRLLRWHATMMRRPS</sequence>
<evidence type="ECO:0000256" key="1">
    <source>
        <dbReference type="SAM" id="MobiDB-lite"/>
    </source>
</evidence>
<protein>
    <submittedName>
        <fullName evidence="2">Uncharacterized protein</fullName>
    </submittedName>
</protein>
<keyword evidence="3" id="KW-1185">Reference proteome</keyword>
<accession>A0A917K8X5</accession>
<name>A0A917K8X5_9PROT</name>
<feature type="region of interest" description="Disordered" evidence="1">
    <location>
        <begin position="44"/>
        <end position="68"/>
    </location>
</feature>